<feature type="transmembrane region" description="Helical" evidence="1">
    <location>
        <begin position="94"/>
        <end position="114"/>
    </location>
</feature>
<evidence type="ECO:0000256" key="1">
    <source>
        <dbReference type="SAM" id="Phobius"/>
    </source>
</evidence>
<keyword evidence="1" id="KW-1133">Transmembrane helix</keyword>
<dbReference type="RefSeq" id="WP_145076694.1">
    <property type="nucleotide sequence ID" value="NZ_CP036425.1"/>
</dbReference>
<dbReference type="Proteomes" id="UP000317369">
    <property type="component" value="Chromosome"/>
</dbReference>
<evidence type="ECO:0000313" key="2">
    <source>
        <dbReference type="EMBL" id="QDU33561.1"/>
    </source>
</evidence>
<organism evidence="2 3">
    <name type="scientific">Poriferisphaera corsica</name>
    <dbReference type="NCBI Taxonomy" id="2528020"/>
    <lineage>
        <taxon>Bacteria</taxon>
        <taxon>Pseudomonadati</taxon>
        <taxon>Planctomycetota</taxon>
        <taxon>Phycisphaerae</taxon>
        <taxon>Phycisphaerales</taxon>
        <taxon>Phycisphaeraceae</taxon>
        <taxon>Poriferisphaera</taxon>
    </lineage>
</organism>
<protein>
    <submittedName>
        <fullName evidence="2">Uncharacterized protein</fullName>
    </submittedName>
</protein>
<name>A0A517YTK3_9BACT</name>
<gene>
    <name evidence="2" type="ORF">KS4_16120</name>
</gene>
<accession>A0A517YTK3</accession>
<keyword evidence="1" id="KW-0812">Transmembrane</keyword>
<dbReference type="KEGG" id="pcor:KS4_16120"/>
<evidence type="ECO:0000313" key="3">
    <source>
        <dbReference type="Proteomes" id="UP000317369"/>
    </source>
</evidence>
<reference evidence="2 3" key="1">
    <citation type="submission" date="2019-02" db="EMBL/GenBank/DDBJ databases">
        <title>Deep-cultivation of Planctomycetes and their phenomic and genomic characterization uncovers novel biology.</title>
        <authorList>
            <person name="Wiegand S."/>
            <person name="Jogler M."/>
            <person name="Boedeker C."/>
            <person name="Pinto D."/>
            <person name="Vollmers J."/>
            <person name="Rivas-Marin E."/>
            <person name="Kohn T."/>
            <person name="Peeters S.H."/>
            <person name="Heuer A."/>
            <person name="Rast P."/>
            <person name="Oberbeckmann S."/>
            <person name="Bunk B."/>
            <person name="Jeske O."/>
            <person name="Meyerdierks A."/>
            <person name="Storesund J.E."/>
            <person name="Kallscheuer N."/>
            <person name="Luecker S."/>
            <person name="Lage O.M."/>
            <person name="Pohl T."/>
            <person name="Merkel B.J."/>
            <person name="Hornburger P."/>
            <person name="Mueller R.-W."/>
            <person name="Bruemmer F."/>
            <person name="Labrenz M."/>
            <person name="Spormann A.M."/>
            <person name="Op den Camp H."/>
            <person name="Overmann J."/>
            <person name="Amann R."/>
            <person name="Jetten M.S.M."/>
            <person name="Mascher T."/>
            <person name="Medema M.H."/>
            <person name="Devos D.P."/>
            <person name="Kaster A.-K."/>
            <person name="Ovreas L."/>
            <person name="Rohde M."/>
            <person name="Galperin M.Y."/>
            <person name="Jogler C."/>
        </authorList>
    </citation>
    <scope>NUCLEOTIDE SEQUENCE [LARGE SCALE GENOMIC DNA]</scope>
    <source>
        <strain evidence="2 3">KS4</strain>
    </source>
</reference>
<dbReference type="EMBL" id="CP036425">
    <property type="protein sequence ID" value="QDU33561.1"/>
    <property type="molecule type" value="Genomic_DNA"/>
</dbReference>
<sequence length="116" mass="13281">MAWTEDQLMDYMGWQTKPVDEWGDMEWAAFYEQQPNAGSPAEYFAWHGAITEGTVGPDTTNWGEVFVEEYGDESEKMYGVRNPLKSYWDNANRLVRLGTIALAAIAIIKVVNLIRR</sequence>
<dbReference type="AlphaFoldDB" id="A0A517YTK3"/>
<keyword evidence="3" id="KW-1185">Reference proteome</keyword>
<keyword evidence="1" id="KW-0472">Membrane</keyword>
<proteinExistence type="predicted"/>